<name>A0AAC9BL31_9RALS</name>
<feature type="chain" id="PRO_5041916345" evidence="1">
    <location>
        <begin position="21"/>
        <end position="342"/>
    </location>
</feature>
<dbReference type="PROSITE" id="PS51257">
    <property type="entry name" value="PROKAR_LIPOPROTEIN"/>
    <property type="match status" value="1"/>
</dbReference>
<dbReference type="Proteomes" id="UP000077927">
    <property type="component" value="Chromosome 2"/>
</dbReference>
<keyword evidence="1" id="KW-0732">Signal</keyword>
<accession>A0AAC9BL31</accession>
<dbReference type="AlphaFoldDB" id="A0AAC9BL31"/>
<protein>
    <submittedName>
        <fullName evidence="2">Lipoprotein</fullName>
    </submittedName>
</protein>
<dbReference type="EMBL" id="CP012606">
    <property type="protein sequence ID" value="ANH75866.1"/>
    <property type="molecule type" value="Genomic_DNA"/>
</dbReference>
<organism evidence="2 3">
    <name type="scientific">Ralstonia insidiosa</name>
    <dbReference type="NCBI Taxonomy" id="190721"/>
    <lineage>
        <taxon>Bacteria</taxon>
        <taxon>Pseudomonadati</taxon>
        <taxon>Pseudomonadota</taxon>
        <taxon>Betaproteobacteria</taxon>
        <taxon>Burkholderiales</taxon>
        <taxon>Burkholderiaceae</taxon>
        <taxon>Ralstonia</taxon>
    </lineage>
</organism>
<sequence length="342" mass="36946">MTRRTTAAVIALTLPFLLSGCDTPDASEVLLQGPHLTIVSEQRHFANWATGGQTNYRVVRVKVNGRTVADADLSLPLFPADHPCHSPFYAIHDLRMLPNESALVLMTQNDRLCGQAQLARLSVVEGRLKVERMDVSRVVSARGAVSRGQARGVDSETFGDADGDGVSRPDALRNVRATWTSVTQRVATAEEAPHHAVAIDLSSLHLSDLGPGDVLRFVDTSPVALVLFDGGGDPAHRRVQFRAVNAVNGQELDQVTIAPACYSLNARAARILGEADIANGSPEELMSDHESGDEAQQRHASAIANALAGLYDVKPTIAWRPTERRLRVDLDGLLVRRPHCDA</sequence>
<dbReference type="RefSeq" id="WP_152524425.1">
    <property type="nucleotide sequence ID" value="NZ_CP012606.1"/>
</dbReference>
<keyword evidence="2" id="KW-0449">Lipoprotein</keyword>
<evidence type="ECO:0000313" key="3">
    <source>
        <dbReference type="Proteomes" id="UP000077927"/>
    </source>
</evidence>
<feature type="signal peptide" evidence="1">
    <location>
        <begin position="1"/>
        <end position="20"/>
    </location>
</feature>
<reference evidence="2 3" key="1">
    <citation type="submission" date="2015-09" db="EMBL/GenBank/DDBJ databases">
        <authorList>
            <person name="Xu Y."/>
            <person name="Nagy A."/>
            <person name="Liu N.T."/>
            <person name="Nou X."/>
        </authorList>
    </citation>
    <scope>NUCLEOTIDE SEQUENCE [LARGE SCALE GENOMIC DNA]</scope>
    <source>
        <strain evidence="2 3">FC1138</strain>
    </source>
</reference>
<gene>
    <name evidence="2" type="ORF">ACS15_4745</name>
</gene>
<dbReference type="KEGG" id="rin:ACS15_4745"/>
<proteinExistence type="predicted"/>
<evidence type="ECO:0000256" key="1">
    <source>
        <dbReference type="SAM" id="SignalP"/>
    </source>
</evidence>
<evidence type="ECO:0000313" key="2">
    <source>
        <dbReference type="EMBL" id="ANH75866.1"/>
    </source>
</evidence>